<protein>
    <submittedName>
        <fullName evidence="2">Uncharacterized protein</fullName>
    </submittedName>
</protein>
<keyword evidence="3" id="KW-1185">Reference proteome</keyword>
<name>A0A2I0JSG1_PUNGR</name>
<dbReference type="EMBL" id="PGOL01001311">
    <property type="protein sequence ID" value="PKI59259.1"/>
    <property type="molecule type" value="Genomic_DNA"/>
</dbReference>
<comment type="caution">
    <text evidence="2">The sequence shown here is derived from an EMBL/GenBank/DDBJ whole genome shotgun (WGS) entry which is preliminary data.</text>
</comment>
<evidence type="ECO:0000256" key="1">
    <source>
        <dbReference type="SAM" id="MobiDB-lite"/>
    </source>
</evidence>
<evidence type="ECO:0000313" key="2">
    <source>
        <dbReference type="EMBL" id="PKI59259.1"/>
    </source>
</evidence>
<feature type="compositionally biased region" description="Polar residues" evidence="1">
    <location>
        <begin position="1"/>
        <end position="10"/>
    </location>
</feature>
<reference evidence="2 3" key="1">
    <citation type="submission" date="2017-11" db="EMBL/GenBank/DDBJ databases">
        <title>De-novo sequencing of pomegranate (Punica granatum L.) genome.</title>
        <authorList>
            <person name="Akparov Z."/>
            <person name="Amiraslanov A."/>
            <person name="Hajiyeva S."/>
            <person name="Abbasov M."/>
            <person name="Kaur K."/>
            <person name="Hamwieh A."/>
            <person name="Solovyev V."/>
            <person name="Salamov A."/>
            <person name="Braich B."/>
            <person name="Kosarev P."/>
            <person name="Mahmoud A."/>
            <person name="Hajiyev E."/>
            <person name="Babayeva S."/>
            <person name="Izzatullayeva V."/>
            <person name="Mammadov A."/>
            <person name="Mammadov A."/>
            <person name="Sharifova S."/>
            <person name="Ojaghi J."/>
            <person name="Eynullazada K."/>
            <person name="Bayramov B."/>
            <person name="Abdulazimova A."/>
            <person name="Shahmuradov I."/>
        </authorList>
    </citation>
    <scope>NUCLEOTIDE SEQUENCE [LARGE SCALE GENOMIC DNA]</scope>
    <source>
        <strain evidence="3">cv. AG2017</strain>
        <tissue evidence="2">Leaf</tissue>
    </source>
</reference>
<organism evidence="2 3">
    <name type="scientific">Punica granatum</name>
    <name type="common">Pomegranate</name>
    <dbReference type="NCBI Taxonomy" id="22663"/>
    <lineage>
        <taxon>Eukaryota</taxon>
        <taxon>Viridiplantae</taxon>
        <taxon>Streptophyta</taxon>
        <taxon>Embryophyta</taxon>
        <taxon>Tracheophyta</taxon>
        <taxon>Spermatophyta</taxon>
        <taxon>Magnoliopsida</taxon>
        <taxon>eudicotyledons</taxon>
        <taxon>Gunneridae</taxon>
        <taxon>Pentapetalae</taxon>
        <taxon>rosids</taxon>
        <taxon>malvids</taxon>
        <taxon>Myrtales</taxon>
        <taxon>Lythraceae</taxon>
        <taxon>Punica</taxon>
    </lineage>
</organism>
<dbReference type="AlphaFoldDB" id="A0A2I0JSG1"/>
<evidence type="ECO:0000313" key="3">
    <source>
        <dbReference type="Proteomes" id="UP000233551"/>
    </source>
</evidence>
<dbReference type="Proteomes" id="UP000233551">
    <property type="component" value="Unassembled WGS sequence"/>
</dbReference>
<sequence>MPRSVQTSDHLQGVETYPKSNKKGRVEDNATKGAEAGYPKTRSRSLWKEEVWSDGKGAELRQKGSHGVALAIRGQAESYQRSCQTTSDIPRHQRGGWDCHHSHPHIRLERMRADH</sequence>
<feature type="region of interest" description="Disordered" evidence="1">
    <location>
        <begin position="1"/>
        <end position="46"/>
    </location>
</feature>
<proteinExistence type="predicted"/>
<gene>
    <name evidence="2" type="ORF">CRG98_020339</name>
</gene>
<accession>A0A2I0JSG1</accession>